<dbReference type="InterPro" id="IPR003740">
    <property type="entry name" value="YitT"/>
</dbReference>
<dbReference type="RefSeq" id="WP_187529944.1">
    <property type="nucleotide sequence ID" value="NZ_CP060724.1"/>
</dbReference>
<dbReference type="PIRSF" id="PIRSF006483">
    <property type="entry name" value="Membrane_protein_YitT"/>
    <property type="match status" value="1"/>
</dbReference>
<dbReference type="KEGG" id="wdi:H9L19_06595"/>
<keyword evidence="4 6" id="KW-1133">Transmembrane helix</keyword>
<dbReference type="PANTHER" id="PTHR33545:SF10">
    <property type="entry name" value="UPF0750 MEMBRANE PROTEIN YPJC"/>
    <property type="match status" value="1"/>
</dbReference>
<feature type="transmembrane region" description="Helical" evidence="6">
    <location>
        <begin position="113"/>
        <end position="135"/>
    </location>
</feature>
<organism evidence="8 9">
    <name type="scientific">Weissella diestrammenae</name>
    <dbReference type="NCBI Taxonomy" id="1162633"/>
    <lineage>
        <taxon>Bacteria</taxon>
        <taxon>Bacillati</taxon>
        <taxon>Bacillota</taxon>
        <taxon>Bacilli</taxon>
        <taxon>Lactobacillales</taxon>
        <taxon>Lactobacillaceae</taxon>
        <taxon>Weissella</taxon>
    </lineage>
</organism>
<protein>
    <submittedName>
        <fullName evidence="8">YitT family protein</fullName>
    </submittedName>
</protein>
<dbReference type="InterPro" id="IPR019264">
    <property type="entry name" value="DUF2179"/>
</dbReference>
<gene>
    <name evidence="8" type="ORF">H9L19_06595</name>
</gene>
<comment type="subcellular location">
    <subcellularLocation>
        <location evidence="1">Cell membrane</location>
        <topology evidence="1">Multi-pass membrane protein</topology>
    </subcellularLocation>
</comment>
<dbReference type="Pfam" id="PF02588">
    <property type="entry name" value="YitT_membrane"/>
    <property type="match status" value="1"/>
</dbReference>
<feature type="domain" description="DUF2179" evidence="7">
    <location>
        <begin position="227"/>
        <end position="281"/>
    </location>
</feature>
<dbReference type="InterPro" id="IPR015867">
    <property type="entry name" value="N-reg_PII/ATP_PRibTrfase_C"/>
</dbReference>
<dbReference type="AlphaFoldDB" id="A0A7G9T7P1"/>
<accession>A0A7G9T7P1</accession>
<keyword evidence="9" id="KW-1185">Reference proteome</keyword>
<name>A0A7G9T7P1_9LACO</name>
<evidence type="ECO:0000256" key="1">
    <source>
        <dbReference type="ARBA" id="ARBA00004651"/>
    </source>
</evidence>
<evidence type="ECO:0000259" key="7">
    <source>
        <dbReference type="Pfam" id="PF10035"/>
    </source>
</evidence>
<evidence type="ECO:0000256" key="4">
    <source>
        <dbReference type="ARBA" id="ARBA00022989"/>
    </source>
</evidence>
<evidence type="ECO:0000256" key="3">
    <source>
        <dbReference type="ARBA" id="ARBA00022692"/>
    </source>
</evidence>
<dbReference type="Pfam" id="PF10035">
    <property type="entry name" value="DUF2179"/>
    <property type="match status" value="1"/>
</dbReference>
<feature type="transmembrane region" description="Helical" evidence="6">
    <location>
        <begin position="83"/>
        <end position="101"/>
    </location>
</feature>
<evidence type="ECO:0000313" key="8">
    <source>
        <dbReference type="EMBL" id="QNN76116.1"/>
    </source>
</evidence>
<proteinExistence type="predicted"/>
<dbReference type="Proteomes" id="UP000515800">
    <property type="component" value="Chromosome"/>
</dbReference>
<sequence length="297" mass="33320">MEANALTHQKMRAIDFLIFIIGTALYAWGLVNINIPNHLAEGGITGVTLITRALFGINPAYMNIILNVPLVLAGFKMLARRDIVYMFFGIASLSFWLWLWQRMPVQFDLNHDMLISALLAGAFSGIGSGLVYRFGGTTGGTDIIARIFEQRWQVPMGRTMFILDAVVLTASLVYINVPEMVYTLIASFVFARIVNLTQQGGYSARAFMIFTTHDAEISQAIMNELERGTTLLHAEGGYSHEFRRVLYTVVDPTEVQKVRAIVSEIDPRAFVTMVETTETLGEGFSFMRRKKRLFGLK</sequence>
<dbReference type="GO" id="GO:0005886">
    <property type="term" value="C:plasma membrane"/>
    <property type="evidence" value="ECO:0007669"/>
    <property type="project" value="UniProtKB-SubCell"/>
</dbReference>
<evidence type="ECO:0000313" key="9">
    <source>
        <dbReference type="Proteomes" id="UP000515800"/>
    </source>
</evidence>
<evidence type="ECO:0000256" key="2">
    <source>
        <dbReference type="ARBA" id="ARBA00022475"/>
    </source>
</evidence>
<dbReference type="CDD" id="cd16380">
    <property type="entry name" value="YitT_C"/>
    <property type="match status" value="1"/>
</dbReference>
<reference evidence="8 9" key="1">
    <citation type="submission" date="2020-08" db="EMBL/GenBank/DDBJ databases">
        <title>Genome sequence of Weissella diestrammenae KACC 16890T.</title>
        <authorList>
            <person name="Hyun D.-W."/>
            <person name="Bae J.-W."/>
        </authorList>
    </citation>
    <scope>NUCLEOTIDE SEQUENCE [LARGE SCALE GENOMIC DNA]</scope>
    <source>
        <strain evidence="8 9">KACC 16890</strain>
    </source>
</reference>
<dbReference type="InterPro" id="IPR051461">
    <property type="entry name" value="UPF0750_membrane"/>
</dbReference>
<feature type="transmembrane region" description="Helical" evidence="6">
    <location>
        <begin position="12"/>
        <end position="29"/>
    </location>
</feature>
<evidence type="ECO:0000256" key="6">
    <source>
        <dbReference type="SAM" id="Phobius"/>
    </source>
</evidence>
<dbReference type="Gene3D" id="3.30.70.120">
    <property type="match status" value="1"/>
</dbReference>
<dbReference type="PANTHER" id="PTHR33545">
    <property type="entry name" value="UPF0750 MEMBRANE PROTEIN YITT-RELATED"/>
    <property type="match status" value="1"/>
</dbReference>
<feature type="transmembrane region" description="Helical" evidence="6">
    <location>
        <begin position="156"/>
        <end position="175"/>
    </location>
</feature>
<keyword evidence="3 6" id="KW-0812">Transmembrane</keyword>
<evidence type="ECO:0000256" key="5">
    <source>
        <dbReference type="ARBA" id="ARBA00023136"/>
    </source>
</evidence>
<keyword evidence="5 6" id="KW-0472">Membrane</keyword>
<feature type="transmembrane region" description="Helical" evidence="6">
    <location>
        <begin position="49"/>
        <end position="71"/>
    </location>
</feature>
<dbReference type="EMBL" id="CP060724">
    <property type="protein sequence ID" value="QNN76116.1"/>
    <property type="molecule type" value="Genomic_DNA"/>
</dbReference>
<keyword evidence="2" id="KW-1003">Cell membrane</keyword>